<dbReference type="InterPro" id="IPR047242">
    <property type="entry name" value="CDC5L/Cef1"/>
</dbReference>
<evidence type="ECO:0000259" key="15">
    <source>
        <dbReference type="PROSITE" id="PS51294"/>
    </source>
</evidence>
<evidence type="ECO:0000256" key="11">
    <source>
        <dbReference type="ARBA" id="ARBA00023242"/>
    </source>
</evidence>
<keyword evidence="11" id="KW-0539">Nucleus</keyword>
<keyword evidence="10" id="KW-0234">DNA repair</keyword>
<sequence>MSSSTIQEIAGQSCDNSSDPHVLGPSIECEMQSEEEDDEDFSDLLDILLGNTPITTFSPNQQDISELTLDEYFKHKHQLAVVRYKQKLDAYRDAVLLAQTPQDFETLVKIVDKKEEQEGEERFLAIRRRAKFLQDKWSEEDSRREPLLPTSVASAKMPRVMIKGGVWRNTEDEILKAAVMKYGKNQWSRIASLLHRKSAKQCKARWYEWLDPSIKKTEWSREEDEKLLHMAKLMPTQWRTIAPIIGRTAAQCLERYEYLLDQAQKKEEGEEATDDPRKLRPGEIDPNPETKPARPDPKDMDEDELEMLSEARARLANTQGKKAKRKAREKQLEEARRLAALQKRRELRMAGIGSRQKRPKKRQIDYNKEIPFEKEPASGFYDTANEVYDPQNPNFGRLRQQQLEGEMRKDKEERERKKDKDKLKQRKENDLPSFMSQTDEPQRKRSKLVLPEPQISDGELEQVVKLGKASLAAKEAASETGTLASQTLLNDYSLTNTSTALRTPRTPAPITDKILQVIS</sequence>
<evidence type="ECO:0000256" key="13">
    <source>
        <dbReference type="SAM" id="MobiDB-lite"/>
    </source>
</evidence>
<dbReference type="GO" id="GO:0000981">
    <property type="term" value="F:DNA-binding transcription factor activity, RNA polymerase II-specific"/>
    <property type="evidence" value="ECO:0007669"/>
    <property type="project" value="TreeGrafter"/>
</dbReference>
<dbReference type="InterPro" id="IPR001005">
    <property type="entry name" value="SANT/Myb"/>
</dbReference>
<dbReference type="GO" id="GO:0006281">
    <property type="term" value="P:DNA repair"/>
    <property type="evidence" value="ECO:0007669"/>
    <property type="project" value="UniProtKB-KW"/>
</dbReference>
<dbReference type="CDD" id="cd11659">
    <property type="entry name" value="SANT_CDC5_II"/>
    <property type="match status" value="1"/>
</dbReference>
<evidence type="ECO:0000256" key="2">
    <source>
        <dbReference type="ARBA" id="ARBA00010506"/>
    </source>
</evidence>
<dbReference type="EMBL" id="LNIX01000003">
    <property type="protein sequence ID" value="OXA58641.1"/>
    <property type="molecule type" value="Genomic_DNA"/>
</dbReference>
<evidence type="ECO:0000256" key="6">
    <source>
        <dbReference type="ARBA" id="ARBA00022763"/>
    </source>
</evidence>
<keyword evidence="5" id="KW-0677">Repeat</keyword>
<evidence type="ECO:0000256" key="9">
    <source>
        <dbReference type="ARBA" id="ARBA00023187"/>
    </source>
</evidence>
<protein>
    <submittedName>
        <fullName evidence="16">Cell division cycle 5-like protein</fullName>
    </submittedName>
</protein>
<dbReference type="PROSITE" id="PS50090">
    <property type="entry name" value="MYB_LIKE"/>
    <property type="match status" value="2"/>
</dbReference>
<evidence type="ECO:0000256" key="7">
    <source>
        <dbReference type="ARBA" id="ARBA00023054"/>
    </source>
</evidence>
<feature type="region of interest" description="Disordered" evidence="13">
    <location>
        <begin position="265"/>
        <end position="459"/>
    </location>
</feature>
<keyword evidence="4" id="KW-0747">Spliceosome</keyword>
<keyword evidence="6" id="KW-0227">DNA damage</keyword>
<dbReference type="SUPFAM" id="SSF46689">
    <property type="entry name" value="Homeodomain-like"/>
    <property type="match status" value="1"/>
</dbReference>
<dbReference type="Gene3D" id="1.10.10.60">
    <property type="entry name" value="Homeodomain-like"/>
    <property type="match status" value="2"/>
</dbReference>
<dbReference type="GO" id="GO:0000974">
    <property type="term" value="C:Prp19 complex"/>
    <property type="evidence" value="ECO:0007669"/>
    <property type="project" value="InterPro"/>
</dbReference>
<dbReference type="STRING" id="158441.A0A226EPA5"/>
<keyword evidence="12" id="KW-0131">Cell cycle</keyword>
<keyword evidence="8" id="KW-0238">DNA-binding</keyword>
<evidence type="ECO:0000256" key="5">
    <source>
        <dbReference type="ARBA" id="ARBA00022737"/>
    </source>
</evidence>
<reference evidence="16 17" key="1">
    <citation type="submission" date="2015-12" db="EMBL/GenBank/DDBJ databases">
        <title>The genome of Folsomia candida.</title>
        <authorList>
            <person name="Faddeeva A."/>
            <person name="Derks M.F."/>
            <person name="Anvar Y."/>
            <person name="Smit S."/>
            <person name="Van Straalen N."/>
            <person name="Roelofs D."/>
        </authorList>
    </citation>
    <scope>NUCLEOTIDE SEQUENCE [LARGE SCALE GENOMIC DNA]</scope>
    <source>
        <strain evidence="16 17">VU population</strain>
        <tissue evidence="16">Whole body</tissue>
    </source>
</reference>
<feature type="compositionally biased region" description="Polar residues" evidence="13">
    <location>
        <begin position="391"/>
        <end position="403"/>
    </location>
</feature>
<dbReference type="PROSITE" id="PS51294">
    <property type="entry name" value="HTH_MYB"/>
    <property type="match status" value="2"/>
</dbReference>
<feature type="domain" description="Myb-like" evidence="14">
    <location>
        <begin position="211"/>
        <end position="260"/>
    </location>
</feature>
<feature type="domain" description="HTH myb-type" evidence="15">
    <location>
        <begin position="159"/>
        <end position="214"/>
    </location>
</feature>
<comment type="similarity">
    <text evidence="2">Belongs to the CEF1 family.</text>
</comment>
<keyword evidence="7" id="KW-0175">Coiled coil</keyword>
<proteinExistence type="inferred from homology"/>
<dbReference type="InterPro" id="IPR017930">
    <property type="entry name" value="Myb_dom"/>
</dbReference>
<feature type="compositionally biased region" description="Basic and acidic residues" evidence="13">
    <location>
        <begin position="362"/>
        <end position="376"/>
    </location>
</feature>
<dbReference type="Proteomes" id="UP000198287">
    <property type="component" value="Unassembled WGS sequence"/>
</dbReference>
<dbReference type="InterPro" id="IPR047240">
    <property type="entry name" value="SANT_CDC5L_II"/>
</dbReference>
<evidence type="ECO:0000256" key="12">
    <source>
        <dbReference type="ARBA" id="ARBA00023306"/>
    </source>
</evidence>
<keyword evidence="17" id="KW-1185">Reference proteome</keyword>
<dbReference type="FunFam" id="1.10.10.60:FF:000091">
    <property type="entry name" value="CDC5 cell division cycle 5-like"/>
    <property type="match status" value="1"/>
</dbReference>
<name>A0A226EPA5_FOLCA</name>
<evidence type="ECO:0000256" key="1">
    <source>
        <dbReference type="ARBA" id="ARBA00004123"/>
    </source>
</evidence>
<keyword evidence="9" id="KW-0508">mRNA splicing</keyword>
<dbReference type="GO" id="GO:0051301">
    <property type="term" value="P:cell division"/>
    <property type="evidence" value="ECO:0007669"/>
    <property type="project" value="UniProtKB-KW"/>
</dbReference>
<comment type="subcellular location">
    <subcellularLocation>
        <location evidence="1">Nucleus</location>
    </subcellularLocation>
</comment>
<dbReference type="CDD" id="cd00167">
    <property type="entry name" value="SANT"/>
    <property type="match status" value="1"/>
</dbReference>
<evidence type="ECO:0000313" key="17">
    <source>
        <dbReference type="Proteomes" id="UP000198287"/>
    </source>
</evidence>
<evidence type="ECO:0000256" key="3">
    <source>
        <dbReference type="ARBA" id="ARBA00022664"/>
    </source>
</evidence>
<accession>A0A226EPA5</accession>
<dbReference type="GO" id="GO:0000977">
    <property type="term" value="F:RNA polymerase II transcription regulatory region sequence-specific DNA binding"/>
    <property type="evidence" value="ECO:0007669"/>
    <property type="project" value="TreeGrafter"/>
</dbReference>
<evidence type="ECO:0000259" key="14">
    <source>
        <dbReference type="PROSITE" id="PS50090"/>
    </source>
</evidence>
<feature type="compositionally biased region" description="Basic and acidic residues" evidence="13">
    <location>
        <begin position="265"/>
        <end position="283"/>
    </location>
</feature>
<evidence type="ECO:0000256" key="4">
    <source>
        <dbReference type="ARBA" id="ARBA00022728"/>
    </source>
</evidence>
<dbReference type="Pfam" id="PF13921">
    <property type="entry name" value="Myb_DNA-bind_6"/>
    <property type="match status" value="1"/>
</dbReference>
<feature type="compositionally biased region" description="Basic and acidic residues" evidence="13">
    <location>
        <begin position="405"/>
        <end position="430"/>
    </location>
</feature>
<dbReference type="OrthoDB" id="1410009at2759"/>
<evidence type="ECO:0000256" key="8">
    <source>
        <dbReference type="ARBA" id="ARBA00023125"/>
    </source>
</evidence>
<dbReference type="GO" id="GO:0000398">
    <property type="term" value="P:mRNA splicing, via spliceosome"/>
    <property type="evidence" value="ECO:0007669"/>
    <property type="project" value="InterPro"/>
</dbReference>
<dbReference type="GO" id="GO:0005681">
    <property type="term" value="C:spliceosomal complex"/>
    <property type="evidence" value="ECO:0007669"/>
    <property type="project" value="UniProtKB-KW"/>
</dbReference>
<dbReference type="SMART" id="SM00717">
    <property type="entry name" value="SANT"/>
    <property type="match status" value="2"/>
</dbReference>
<keyword evidence="16" id="KW-0132">Cell division</keyword>
<evidence type="ECO:0000313" key="16">
    <source>
        <dbReference type="EMBL" id="OXA58641.1"/>
    </source>
</evidence>
<dbReference type="InterPro" id="IPR009057">
    <property type="entry name" value="Homeodomain-like_sf"/>
</dbReference>
<feature type="compositionally biased region" description="Basic and acidic residues" evidence="13">
    <location>
        <begin position="329"/>
        <end position="348"/>
    </location>
</feature>
<dbReference type="PANTHER" id="PTHR45885">
    <property type="entry name" value="CELL DIVISION CYCLE 5-LIKE PROTEIN"/>
    <property type="match status" value="1"/>
</dbReference>
<feature type="domain" description="HTH myb-type" evidence="15">
    <location>
        <begin position="215"/>
        <end position="264"/>
    </location>
</feature>
<organism evidence="16 17">
    <name type="scientific">Folsomia candida</name>
    <name type="common">Springtail</name>
    <dbReference type="NCBI Taxonomy" id="158441"/>
    <lineage>
        <taxon>Eukaryota</taxon>
        <taxon>Metazoa</taxon>
        <taxon>Ecdysozoa</taxon>
        <taxon>Arthropoda</taxon>
        <taxon>Hexapoda</taxon>
        <taxon>Collembola</taxon>
        <taxon>Entomobryomorpha</taxon>
        <taxon>Isotomoidea</taxon>
        <taxon>Isotomidae</taxon>
        <taxon>Proisotominae</taxon>
        <taxon>Folsomia</taxon>
    </lineage>
</organism>
<feature type="region of interest" description="Disordered" evidence="13">
    <location>
        <begin position="1"/>
        <end position="25"/>
    </location>
</feature>
<gene>
    <name evidence="16" type="ORF">Fcan01_07081</name>
</gene>
<evidence type="ECO:0000256" key="10">
    <source>
        <dbReference type="ARBA" id="ARBA00023204"/>
    </source>
</evidence>
<dbReference type="FunFam" id="1.10.10.60:FF:000021">
    <property type="entry name" value="CDC5 cell division cycle 5-like"/>
    <property type="match status" value="1"/>
</dbReference>
<keyword evidence="3" id="KW-0507">mRNA processing</keyword>
<dbReference type="PANTHER" id="PTHR45885:SF1">
    <property type="entry name" value="CELL DIVISION CYCLE 5-LIKE PROTEIN"/>
    <property type="match status" value="1"/>
</dbReference>
<comment type="caution">
    <text evidence="16">The sequence shown here is derived from an EMBL/GenBank/DDBJ whole genome shotgun (WGS) entry which is preliminary data.</text>
</comment>
<feature type="domain" description="Myb-like" evidence="14">
    <location>
        <begin position="159"/>
        <end position="210"/>
    </location>
</feature>
<dbReference type="AlphaFoldDB" id="A0A226EPA5"/>